<dbReference type="InterPro" id="IPR036420">
    <property type="entry name" value="BRCT_dom_sf"/>
</dbReference>
<name>A0ABV3LEU3_9MICO</name>
<dbReference type="RefSeq" id="WP_366232250.1">
    <property type="nucleotide sequence ID" value="NZ_JBFBMH010000002.1"/>
</dbReference>
<dbReference type="InterPro" id="IPR001357">
    <property type="entry name" value="BRCT_dom"/>
</dbReference>
<comment type="caution">
    <text evidence="2">The sequence shown here is derived from an EMBL/GenBank/DDBJ whole genome shotgun (WGS) entry which is preliminary data.</text>
</comment>
<dbReference type="Proteomes" id="UP001553715">
    <property type="component" value="Unassembled WGS sequence"/>
</dbReference>
<dbReference type="Gene3D" id="3.40.50.10190">
    <property type="entry name" value="BRCT domain"/>
    <property type="match status" value="1"/>
</dbReference>
<proteinExistence type="predicted"/>
<dbReference type="SUPFAM" id="SSF52113">
    <property type="entry name" value="BRCT domain"/>
    <property type="match status" value="1"/>
</dbReference>
<evidence type="ECO:0000259" key="1">
    <source>
        <dbReference type="Pfam" id="PF00533"/>
    </source>
</evidence>
<accession>A0ABV3LEU3</accession>
<reference evidence="2 3" key="1">
    <citation type="submission" date="2024-06" db="EMBL/GenBank/DDBJ databases">
        <title>The Natural Products Discovery Center: Release of the First 8490 Sequenced Strains for Exploring Actinobacteria Biosynthetic Diversity.</title>
        <authorList>
            <person name="Kalkreuter E."/>
            <person name="Kautsar S.A."/>
            <person name="Yang D."/>
            <person name="Bader C.D."/>
            <person name="Teijaro C.N."/>
            <person name="Fluegel L."/>
            <person name="Davis C.M."/>
            <person name="Simpson J.R."/>
            <person name="Lauterbach L."/>
            <person name="Steele A.D."/>
            <person name="Gui C."/>
            <person name="Meng S."/>
            <person name="Li G."/>
            <person name="Viehrig K."/>
            <person name="Ye F."/>
            <person name="Su P."/>
            <person name="Kiefer A.F."/>
            <person name="Nichols A."/>
            <person name="Cepeda A.J."/>
            <person name="Yan W."/>
            <person name="Fan B."/>
            <person name="Jiang Y."/>
            <person name="Adhikari A."/>
            <person name="Zheng C.-J."/>
            <person name="Schuster L."/>
            <person name="Cowan T.M."/>
            <person name="Smanski M.J."/>
            <person name="Chevrette M.G."/>
            <person name="De Carvalho L.P.S."/>
            <person name="Shen B."/>
        </authorList>
    </citation>
    <scope>NUCLEOTIDE SEQUENCE [LARGE SCALE GENOMIC DNA]</scope>
    <source>
        <strain evidence="2 3">NPDC077434</strain>
    </source>
</reference>
<evidence type="ECO:0000313" key="3">
    <source>
        <dbReference type="Proteomes" id="UP001553715"/>
    </source>
</evidence>
<dbReference type="EMBL" id="JBFBMH010000002">
    <property type="protein sequence ID" value="MEW1973925.1"/>
    <property type="molecule type" value="Genomic_DNA"/>
</dbReference>
<gene>
    <name evidence="2" type="ORF">AB0301_02400</name>
</gene>
<evidence type="ECO:0000313" key="2">
    <source>
        <dbReference type="EMBL" id="MEW1973925.1"/>
    </source>
</evidence>
<organism evidence="2 3">
    <name type="scientific">Microbacterium profundi</name>
    <dbReference type="NCBI Taxonomy" id="450380"/>
    <lineage>
        <taxon>Bacteria</taxon>
        <taxon>Bacillati</taxon>
        <taxon>Actinomycetota</taxon>
        <taxon>Actinomycetes</taxon>
        <taxon>Micrococcales</taxon>
        <taxon>Microbacteriaceae</taxon>
        <taxon>Microbacterium</taxon>
    </lineage>
</organism>
<sequence length="125" mass="12931">MELPGAPVIDVVRPISEVGEAAQKGRGAGGTAAVAPAEVDFTLSPGARVVFTGTMSRPREEWARALADAGFVTGSVTKNCVALVAEDPATQSGKAKTARAHGIPIITEAQFIPAFEAFIAQRRIS</sequence>
<dbReference type="CDD" id="cd17748">
    <property type="entry name" value="BRCT_DNA_ligase_like"/>
    <property type="match status" value="1"/>
</dbReference>
<dbReference type="Pfam" id="PF00533">
    <property type="entry name" value="BRCT"/>
    <property type="match status" value="1"/>
</dbReference>
<protein>
    <submittedName>
        <fullName evidence="2">BRCT domain-containing protein</fullName>
    </submittedName>
</protein>
<feature type="domain" description="BRCT" evidence="1">
    <location>
        <begin position="48"/>
        <end position="111"/>
    </location>
</feature>
<keyword evidence="3" id="KW-1185">Reference proteome</keyword>